<evidence type="ECO:0000256" key="2">
    <source>
        <dbReference type="ARBA" id="ARBA00022670"/>
    </source>
</evidence>
<comment type="caution">
    <text evidence="8">The sequence shown here is derived from an EMBL/GenBank/DDBJ whole genome shotgun (WGS) entry which is preliminary data.</text>
</comment>
<dbReference type="Pfam" id="PF19289">
    <property type="entry name" value="PmbA_TldD_3rd"/>
    <property type="match status" value="1"/>
</dbReference>
<evidence type="ECO:0008006" key="10">
    <source>
        <dbReference type="Google" id="ProtNLM"/>
    </source>
</evidence>
<dbReference type="Gene3D" id="3.30.2290.10">
    <property type="entry name" value="PmbA/TldD superfamily"/>
    <property type="match status" value="1"/>
</dbReference>
<evidence type="ECO:0000259" key="7">
    <source>
        <dbReference type="Pfam" id="PF19289"/>
    </source>
</evidence>
<evidence type="ECO:0000256" key="4">
    <source>
        <dbReference type="ARBA" id="ARBA00023049"/>
    </source>
</evidence>
<dbReference type="InterPro" id="IPR036059">
    <property type="entry name" value="TldD/PmbA_sf"/>
</dbReference>
<evidence type="ECO:0000256" key="1">
    <source>
        <dbReference type="ARBA" id="ARBA00005836"/>
    </source>
</evidence>
<dbReference type="Pfam" id="PF01523">
    <property type="entry name" value="PmbA_TldD_1st"/>
    <property type="match status" value="1"/>
</dbReference>
<evidence type="ECO:0000313" key="9">
    <source>
        <dbReference type="Proteomes" id="UP000233256"/>
    </source>
</evidence>
<gene>
    <name evidence="8" type="ORF">CVV64_05375</name>
</gene>
<organism evidence="8 9">
    <name type="scientific">Candidatus Wallbacteria bacterium HGW-Wallbacteria-1</name>
    <dbReference type="NCBI Taxonomy" id="2013854"/>
    <lineage>
        <taxon>Bacteria</taxon>
        <taxon>Candidatus Walliibacteriota</taxon>
    </lineage>
</organism>
<keyword evidence="4" id="KW-0482">Metalloprotease</keyword>
<keyword evidence="2" id="KW-0645">Protease</keyword>
<dbReference type="InterPro" id="IPR051463">
    <property type="entry name" value="Peptidase_U62_metallo"/>
</dbReference>
<dbReference type="GO" id="GO:0005829">
    <property type="term" value="C:cytosol"/>
    <property type="evidence" value="ECO:0007669"/>
    <property type="project" value="TreeGrafter"/>
</dbReference>
<comment type="similarity">
    <text evidence="1">Belongs to the peptidase U62 family.</text>
</comment>
<dbReference type="AlphaFoldDB" id="A0A2N1PS86"/>
<dbReference type="GO" id="GO:0006508">
    <property type="term" value="P:proteolysis"/>
    <property type="evidence" value="ECO:0007669"/>
    <property type="project" value="UniProtKB-KW"/>
</dbReference>
<dbReference type="InterPro" id="IPR035068">
    <property type="entry name" value="TldD/PmbA_N"/>
</dbReference>
<dbReference type="SUPFAM" id="SSF111283">
    <property type="entry name" value="Putative modulator of DNA gyrase, PmbA/TldD"/>
    <property type="match status" value="1"/>
</dbReference>
<accession>A0A2N1PS86</accession>
<feature type="region of interest" description="Disordered" evidence="5">
    <location>
        <begin position="89"/>
        <end position="117"/>
    </location>
</feature>
<reference evidence="8 9" key="1">
    <citation type="journal article" date="2017" name="ISME J.">
        <title>Potential for microbial H2 and metal transformations associated with novel bacteria and archaea in deep terrestrial subsurface sediments.</title>
        <authorList>
            <person name="Hernsdorf A.W."/>
            <person name="Amano Y."/>
            <person name="Miyakawa K."/>
            <person name="Ise K."/>
            <person name="Suzuki Y."/>
            <person name="Anantharaman K."/>
            <person name="Probst A."/>
            <person name="Burstein D."/>
            <person name="Thomas B.C."/>
            <person name="Banfield J.F."/>
        </authorList>
    </citation>
    <scope>NUCLEOTIDE SEQUENCE [LARGE SCALE GENOMIC DNA]</scope>
    <source>
        <strain evidence="8">HGW-Wallbacteria-1</strain>
    </source>
</reference>
<dbReference type="PANTHER" id="PTHR30624">
    <property type="entry name" value="UNCHARACTERIZED PROTEIN TLDD AND PMBA"/>
    <property type="match status" value="1"/>
</dbReference>
<feature type="domain" description="Metalloprotease TldD/E N-terminal" evidence="6">
    <location>
        <begin position="26"/>
        <end position="80"/>
    </location>
</feature>
<dbReference type="GO" id="GO:0008237">
    <property type="term" value="F:metallopeptidase activity"/>
    <property type="evidence" value="ECO:0007669"/>
    <property type="project" value="UniProtKB-KW"/>
</dbReference>
<dbReference type="EMBL" id="PGXC01000003">
    <property type="protein sequence ID" value="PKK91201.1"/>
    <property type="molecule type" value="Genomic_DNA"/>
</dbReference>
<protein>
    <recommendedName>
        <fullName evidence="10">TldD/PmbA family protein</fullName>
    </recommendedName>
</protein>
<proteinExistence type="inferred from homology"/>
<feature type="domain" description="Metalloprotease TldD/E C-terminal" evidence="7">
    <location>
        <begin position="237"/>
        <end position="470"/>
    </location>
</feature>
<keyword evidence="3" id="KW-0378">Hydrolase</keyword>
<sequence>MMTEGKLSANVAEVLAKCPLRGVDFADLRMVSRSGDNITFRDGQLHTACRLVDRGFFLRVCSNGQWACGSTNVVEKLPGLAAELREHAESLTAGNQKSGQKSVRGIPSENSNRPAGDELLRFQDGGGTRFPMKTKVEDLKALDSVFSGDTSIVNYSSSYMDILETRAYVDLFGTAYAYDKSASGLASSFTLSREGKTFSTFFMSGMSSSEELRGLRDELNENLQEARTFLKASDIVSGDYPVVLSPMAAGVFCHESFGHKSEADLMLGDPRMQEEWKIGMEIGSPILSIVDDPLFSDSLGYTPFDDEGTPGCRTHLIEKGILAGRLHSLETAWDLDEAPTGNARGVAYGFEPIVRMTTTYIIPGESSFEDLIRGIKLGVYVKTVKSGSGMSTFTMAPDRCFMIRDGKLAEPVMVSVVSGSVFETLGLIDGISDTLEIFKAPFAGCGKMEQYPLEVGMGGPSIRVSKMRVS</sequence>
<evidence type="ECO:0000256" key="5">
    <source>
        <dbReference type="SAM" id="MobiDB-lite"/>
    </source>
</evidence>
<dbReference type="Proteomes" id="UP000233256">
    <property type="component" value="Unassembled WGS sequence"/>
</dbReference>
<feature type="compositionally biased region" description="Polar residues" evidence="5">
    <location>
        <begin position="92"/>
        <end position="101"/>
    </location>
</feature>
<evidence type="ECO:0000259" key="6">
    <source>
        <dbReference type="Pfam" id="PF01523"/>
    </source>
</evidence>
<evidence type="ECO:0000256" key="3">
    <source>
        <dbReference type="ARBA" id="ARBA00022801"/>
    </source>
</evidence>
<dbReference type="InterPro" id="IPR002510">
    <property type="entry name" value="Metalloprtase-TldD/E_N"/>
</dbReference>
<evidence type="ECO:0000313" key="8">
    <source>
        <dbReference type="EMBL" id="PKK91201.1"/>
    </source>
</evidence>
<name>A0A2N1PS86_9BACT</name>
<dbReference type="InterPro" id="IPR045569">
    <property type="entry name" value="Metalloprtase-TldD/E_C"/>
</dbReference>
<dbReference type="PANTHER" id="PTHR30624:SF0">
    <property type="entry name" value="METALLOPROTEASE SLR0863"/>
    <property type="match status" value="1"/>
</dbReference>